<evidence type="ECO:0000256" key="6">
    <source>
        <dbReference type="SAM" id="MobiDB-lite"/>
    </source>
</evidence>
<dbReference type="HOGENOM" id="CLU_019907_3_1_1"/>
<feature type="transmembrane region" description="Helical" evidence="7">
    <location>
        <begin position="336"/>
        <end position="351"/>
    </location>
</feature>
<dbReference type="PANTHER" id="PTHR21347">
    <property type="entry name" value="CLEFT LIP AND PALATE ASSOCIATED TRANSMEMBRANE PROTEIN-RELATED"/>
    <property type="match status" value="1"/>
</dbReference>
<dbReference type="EMBL" id="AMQN01016296">
    <property type="status" value="NOT_ANNOTATED_CDS"/>
    <property type="molecule type" value="Genomic_DNA"/>
</dbReference>
<keyword evidence="10" id="KW-1185">Reference proteome</keyword>
<dbReference type="FunCoup" id="R7VIQ3">
    <property type="interactions" value="2188"/>
</dbReference>
<reference evidence="10" key="1">
    <citation type="submission" date="2012-12" db="EMBL/GenBank/DDBJ databases">
        <authorList>
            <person name="Hellsten U."/>
            <person name="Grimwood J."/>
            <person name="Chapman J.A."/>
            <person name="Shapiro H."/>
            <person name="Aerts A."/>
            <person name="Otillar R.P."/>
            <person name="Terry A.Y."/>
            <person name="Boore J.L."/>
            <person name="Simakov O."/>
            <person name="Marletaz F."/>
            <person name="Cho S.-J."/>
            <person name="Edsinger-Gonzales E."/>
            <person name="Havlak P."/>
            <person name="Kuo D.-H."/>
            <person name="Larsson T."/>
            <person name="Lv J."/>
            <person name="Arendt D."/>
            <person name="Savage R."/>
            <person name="Osoegawa K."/>
            <person name="de Jong P."/>
            <person name="Lindberg D.R."/>
            <person name="Seaver E.C."/>
            <person name="Weisblat D.A."/>
            <person name="Putnam N.H."/>
            <person name="Grigoriev I.V."/>
            <person name="Rokhsar D.S."/>
        </authorList>
    </citation>
    <scope>NUCLEOTIDE SEQUENCE</scope>
    <source>
        <strain evidence="10">I ESC-2004</strain>
    </source>
</reference>
<dbReference type="InterPro" id="IPR008429">
    <property type="entry name" value="CLPTM1"/>
</dbReference>
<evidence type="ECO:0000256" key="7">
    <source>
        <dbReference type="SAM" id="Phobius"/>
    </source>
</evidence>
<feature type="transmembrane region" description="Helical" evidence="7">
    <location>
        <begin position="295"/>
        <end position="315"/>
    </location>
</feature>
<name>R7VIQ3_CAPTE</name>
<dbReference type="GO" id="GO:0016020">
    <property type="term" value="C:membrane"/>
    <property type="evidence" value="ECO:0007669"/>
    <property type="project" value="UniProtKB-SubCell"/>
</dbReference>
<sequence>MVSSFFRRGSTPTPAAPTDGSRPIATTGGMTPSSNIFPKHFAMDMYVYLSESEKFSQFNDPSALFWLEEELIYGDWTAGENSDGMLTHTASIALSENVQNNGSIFLHVFYVKAGDSPNPQDKERYSRKLTVHRFKQLNRYKKRRFHTMKNLLTGTSEAHPDLIREANDTAVEVLSHWHPNLTINLIDDHTPWTKGGVPAPLDEFISFVEGTDYYYPVVYFNDYWNLNQDYMPINDTVKSVNFSLTYSPMSLFKWQMYAAQSMRSRWYSFMGDDMMEESDEDQDSLKTTLVETNPYLLALTVVVSLVHSVFEFLAFKNDIQFWKNRKTLEGLSVRSVFFNVFQSLIVLLYVLDNETNFVIRVSVFIGLGIELWKIHKVIDFQINYENKWFGVIPKVTFADKSTYTESETKKYDMLAFKYLSWALFPLLIGYAVYSLLYLEQKGWYSWVLSLLYGFLLTFGFIMMTPQLFINYKLKSVAHLPWRMLSYKALNTFIDDLFAFVIKMPTLYRIGCFRDDIVFLIFMYQRYIYRVDLKRVNEFGVSAEMLDNMDSGMDAIQEKTEEQKKED</sequence>
<dbReference type="EnsemblMetazoa" id="CapteT160609">
    <property type="protein sequence ID" value="CapteP160609"/>
    <property type="gene ID" value="CapteG160609"/>
</dbReference>
<evidence type="ECO:0000313" key="9">
    <source>
        <dbReference type="EnsemblMetazoa" id="CapteP160609"/>
    </source>
</evidence>
<evidence type="ECO:0000256" key="5">
    <source>
        <dbReference type="ARBA" id="ARBA00023136"/>
    </source>
</evidence>
<dbReference type="PANTHER" id="PTHR21347:SF14">
    <property type="entry name" value="LIPID SCRAMBLASE CLPTM1-RELATED"/>
    <property type="match status" value="1"/>
</dbReference>
<keyword evidence="3 7" id="KW-0812">Transmembrane</keyword>
<reference evidence="8 10" key="2">
    <citation type="journal article" date="2013" name="Nature">
        <title>Insights into bilaterian evolution from three spiralian genomes.</title>
        <authorList>
            <person name="Simakov O."/>
            <person name="Marletaz F."/>
            <person name="Cho S.J."/>
            <person name="Edsinger-Gonzales E."/>
            <person name="Havlak P."/>
            <person name="Hellsten U."/>
            <person name="Kuo D.H."/>
            <person name="Larsson T."/>
            <person name="Lv J."/>
            <person name="Arendt D."/>
            <person name="Savage R."/>
            <person name="Osoegawa K."/>
            <person name="de Jong P."/>
            <person name="Grimwood J."/>
            <person name="Chapman J.A."/>
            <person name="Shapiro H."/>
            <person name="Aerts A."/>
            <person name="Otillar R.P."/>
            <person name="Terry A.Y."/>
            <person name="Boore J.L."/>
            <person name="Grigoriev I.V."/>
            <person name="Lindberg D.R."/>
            <person name="Seaver E.C."/>
            <person name="Weisblat D.A."/>
            <person name="Putnam N.H."/>
            <person name="Rokhsar D.S."/>
        </authorList>
    </citation>
    <scope>NUCLEOTIDE SEQUENCE</scope>
    <source>
        <strain evidence="8 10">I ESC-2004</strain>
    </source>
</reference>
<evidence type="ECO:0000256" key="1">
    <source>
        <dbReference type="ARBA" id="ARBA00004141"/>
    </source>
</evidence>
<evidence type="ECO:0000256" key="3">
    <source>
        <dbReference type="ARBA" id="ARBA00022692"/>
    </source>
</evidence>
<dbReference type="Proteomes" id="UP000014760">
    <property type="component" value="Unassembled WGS sequence"/>
</dbReference>
<evidence type="ECO:0008006" key="11">
    <source>
        <dbReference type="Google" id="ProtNLM"/>
    </source>
</evidence>
<feature type="region of interest" description="Disordered" evidence="6">
    <location>
        <begin position="1"/>
        <end position="30"/>
    </location>
</feature>
<organism evidence="8">
    <name type="scientific">Capitella teleta</name>
    <name type="common">Polychaete worm</name>
    <dbReference type="NCBI Taxonomy" id="283909"/>
    <lineage>
        <taxon>Eukaryota</taxon>
        <taxon>Metazoa</taxon>
        <taxon>Spiralia</taxon>
        <taxon>Lophotrochozoa</taxon>
        <taxon>Annelida</taxon>
        <taxon>Polychaeta</taxon>
        <taxon>Sedentaria</taxon>
        <taxon>Scolecida</taxon>
        <taxon>Capitellidae</taxon>
        <taxon>Capitella</taxon>
    </lineage>
</organism>
<dbReference type="AlphaFoldDB" id="R7VIQ3"/>
<dbReference type="Pfam" id="PF05602">
    <property type="entry name" value="CLPTM1"/>
    <property type="match status" value="1"/>
</dbReference>
<accession>R7VIQ3</accession>
<protein>
    <recommendedName>
        <fullName evidence="11">Cleft lip and palate transmembrane protein 1</fullName>
    </recommendedName>
</protein>
<dbReference type="OrthoDB" id="378564at2759"/>
<evidence type="ECO:0000256" key="4">
    <source>
        <dbReference type="ARBA" id="ARBA00022989"/>
    </source>
</evidence>
<dbReference type="STRING" id="283909.R7VIQ3"/>
<dbReference type="EMBL" id="KB291925">
    <property type="protein sequence ID" value="ELU18437.1"/>
    <property type="molecule type" value="Genomic_DNA"/>
</dbReference>
<evidence type="ECO:0000256" key="2">
    <source>
        <dbReference type="ARBA" id="ARBA00009310"/>
    </source>
</evidence>
<comment type="subcellular location">
    <subcellularLocation>
        <location evidence="1">Membrane</location>
        <topology evidence="1">Multi-pass membrane protein</topology>
    </subcellularLocation>
</comment>
<gene>
    <name evidence="8" type="ORF">CAPTEDRAFT_160609</name>
</gene>
<comment type="similarity">
    <text evidence="2">Belongs to the CLPTM1 family.</text>
</comment>
<feature type="transmembrane region" description="Helical" evidence="7">
    <location>
        <begin position="443"/>
        <end position="464"/>
    </location>
</feature>
<evidence type="ECO:0000313" key="10">
    <source>
        <dbReference type="Proteomes" id="UP000014760"/>
    </source>
</evidence>
<evidence type="ECO:0000313" key="8">
    <source>
        <dbReference type="EMBL" id="ELU18437.1"/>
    </source>
</evidence>
<dbReference type="OMA" id="TLWAHFY"/>
<keyword evidence="5 7" id="KW-0472">Membrane</keyword>
<keyword evidence="4 7" id="KW-1133">Transmembrane helix</keyword>
<proteinExistence type="inferred from homology"/>
<reference evidence="9" key="3">
    <citation type="submission" date="2015-06" db="UniProtKB">
        <authorList>
            <consortium name="EnsemblMetazoa"/>
        </authorList>
    </citation>
    <scope>IDENTIFICATION</scope>
</reference>
<dbReference type="GO" id="GO:0012505">
    <property type="term" value="C:endomembrane system"/>
    <property type="evidence" value="ECO:0007669"/>
    <property type="project" value="TreeGrafter"/>
</dbReference>
<feature type="transmembrane region" description="Helical" evidence="7">
    <location>
        <begin position="418"/>
        <end position="437"/>
    </location>
</feature>